<keyword evidence="1" id="KW-0732">Signal</keyword>
<accession>A0A2P2LDA6</accession>
<reference evidence="2" key="1">
    <citation type="submission" date="2018-02" db="EMBL/GenBank/DDBJ databases">
        <title>Rhizophora mucronata_Transcriptome.</title>
        <authorList>
            <person name="Meera S.P."/>
            <person name="Sreeshan A."/>
            <person name="Augustine A."/>
        </authorList>
    </citation>
    <scope>NUCLEOTIDE SEQUENCE</scope>
    <source>
        <tissue evidence="2">Leaf</tissue>
    </source>
</reference>
<organism evidence="2">
    <name type="scientific">Rhizophora mucronata</name>
    <name type="common">Asiatic mangrove</name>
    <dbReference type="NCBI Taxonomy" id="61149"/>
    <lineage>
        <taxon>Eukaryota</taxon>
        <taxon>Viridiplantae</taxon>
        <taxon>Streptophyta</taxon>
        <taxon>Embryophyta</taxon>
        <taxon>Tracheophyta</taxon>
        <taxon>Spermatophyta</taxon>
        <taxon>Magnoliopsida</taxon>
        <taxon>eudicotyledons</taxon>
        <taxon>Gunneridae</taxon>
        <taxon>Pentapetalae</taxon>
        <taxon>rosids</taxon>
        <taxon>fabids</taxon>
        <taxon>Malpighiales</taxon>
        <taxon>Rhizophoraceae</taxon>
        <taxon>Rhizophora</taxon>
    </lineage>
</organism>
<dbReference type="EMBL" id="GGEC01035474">
    <property type="protein sequence ID" value="MBX15958.1"/>
    <property type="molecule type" value="Transcribed_RNA"/>
</dbReference>
<feature type="chain" id="PRO_5015185509" evidence="1">
    <location>
        <begin position="23"/>
        <end position="53"/>
    </location>
</feature>
<protein>
    <submittedName>
        <fullName evidence="2">Uncharacterized protein MANES_10G106200</fullName>
    </submittedName>
</protein>
<name>A0A2P2LDA6_RHIMU</name>
<feature type="signal peptide" evidence="1">
    <location>
        <begin position="1"/>
        <end position="22"/>
    </location>
</feature>
<dbReference type="AlphaFoldDB" id="A0A2P2LDA6"/>
<evidence type="ECO:0000313" key="2">
    <source>
        <dbReference type="EMBL" id="MBX15958.1"/>
    </source>
</evidence>
<evidence type="ECO:0000256" key="1">
    <source>
        <dbReference type="SAM" id="SignalP"/>
    </source>
</evidence>
<proteinExistence type="predicted"/>
<sequence length="53" mass="6167">MHWLSLISTSLMCNVTLAPCFSYDLFSSHSRITFLHLLELRSHYNASDVTHRN</sequence>